<keyword evidence="6" id="KW-0239">DNA-directed DNA polymerase</keyword>
<name>X1G3D0_9ZZZZ</name>
<keyword evidence="7" id="KW-0238">DNA-binding</keyword>
<dbReference type="InterPro" id="IPR004868">
    <property type="entry name" value="DNA-dir_DNA_pol_B_mt/vir"/>
</dbReference>
<organism evidence="10">
    <name type="scientific">marine sediment metagenome</name>
    <dbReference type="NCBI Taxonomy" id="412755"/>
    <lineage>
        <taxon>unclassified sequences</taxon>
        <taxon>metagenomes</taxon>
        <taxon>ecological metagenomes</taxon>
    </lineage>
</organism>
<sequence>MRPGQLERRCHWLSKNKTERRPEAILFLDTEARIDARQERIQEHSFRLGVGCFCTYSQESGLEEQEWRDLHRLKDLWRWVLSLSDEHDKLIIIAHNMDYDSRLCRAFFYLPRMGWEPTYAIMARTCSMFVWKLADREIMLLDNMNWWPTSLKQLGDSVGLPKMQIDFETATDDELFPYCRRDVEILVKLWKEWFAFLDEHHLGSFGITVAKQAFNAYRHKFMPCHIGIHNRKDAVELARRAYKGGRSECFFVGKPPAGTYYKVDVNSLYATMMKWYPMPCKLYKVIQNVTPKYLDYLLNHWLCIADVILDAKTPAYVKRISGRSCYPAGTFLTSLCTPELELARINDEIVGVGQVALYESADLFTDYVDFFTPLRAQYQEKGDTARANMCKLLRNALQGKFGQRGYKQEVIGDAPIDLVHKKTWLNSETGENCVDYTFGGKVIRQYQGGEPWDSLPAIPTHISAYGRMYMWSLMQQARVEHVFYTDTDSMIVDQEGFDNLAGVIDPGRMGYLKVEGVTDDLEINARKDYRFGDLRTLKGIKDSAVELSPGLYSQWHFTTMRGAFHSQDLDGIVVYEVEKQIRYGAVAGTVGPDGWVRPPHLTLSPDTLLTYLADYERDRLWVWEFEPRWLSRTLREAFQPEAVESRERIQAEKQTRPHSL</sequence>
<evidence type="ECO:0000256" key="8">
    <source>
        <dbReference type="ARBA" id="ARBA00049244"/>
    </source>
</evidence>
<dbReference type="PROSITE" id="PS00116">
    <property type="entry name" value="DNA_POLYMERASE_B"/>
    <property type="match status" value="1"/>
</dbReference>
<comment type="similarity">
    <text evidence="1">Belongs to the DNA polymerase type-B family.</text>
</comment>
<keyword evidence="3" id="KW-0808">Transferase</keyword>
<dbReference type="Gene3D" id="3.90.1600.10">
    <property type="entry name" value="Palm domain of DNA polymerase"/>
    <property type="match status" value="1"/>
</dbReference>
<evidence type="ECO:0000259" key="9">
    <source>
        <dbReference type="Pfam" id="PF03175"/>
    </source>
</evidence>
<keyword evidence="4" id="KW-0548">Nucleotidyltransferase</keyword>
<comment type="caution">
    <text evidence="10">The sequence shown here is derived from an EMBL/GenBank/DDBJ whole genome shotgun (WGS) entry which is preliminary data.</text>
</comment>
<dbReference type="Gene3D" id="3.30.420.10">
    <property type="entry name" value="Ribonuclease H-like superfamily/Ribonuclease H"/>
    <property type="match status" value="1"/>
</dbReference>
<dbReference type="GO" id="GO:0006260">
    <property type="term" value="P:DNA replication"/>
    <property type="evidence" value="ECO:0007669"/>
    <property type="project" value="UniProtKB-KW"/>
</dbReference>
<dbReference type="InterPro" id="IPR023211">
    <property type="entry name" value="DNA_pol_palm_dom_sf"/>
</dbReference>
<dbReference type="InterPro" id="IPR017964">
    <property type="entry name" value="DNA-dir_DNA_pol_B_CS"/>
</dbReference>
<evidence type="ECO:0000256" key="5">
    <source>
        <dbReference type="ARBA" id="ARBA00022705"/>
    </source>
</evidence>
<dbReference type="GO" id="GO:0003677">
    <property type="term" value="F:DNA binding"/>
    <property type="evidence" value="ECO:0007669"/>
    <property type="project" value="UniProtKB-KW"/>
</dbReference>
<evidence type="ECO:0000256" key="1">
    <source>
        <dbReference type="ARBA" id="ARBA00005755"/>
    </source>
</evidence>
<reference evidence="10" key="1">
    <citation type="journal article" date="2014" name="Front. Microbiol.">
        <title>High frequency of phylogenetically diverse reductive dehalogenase-homologous genes in deep subseafloor sedimentary metagenomes.</title>
        <authorList>
            <person name="Kawai M."/>
            <person name="Futagami T."/>
            <person name="Toyoda A."/>
            <person name="Takaki Y."/>
            <person name="Nishi S."/>
            <person name="Hori S."/>
            <person name="Arai W."/>
            <person name="Tsubouchi T."/>
            <person name="Morono Y."/>
            <person name="Uchiyama I."/>
            <person name="Ito T."/>
            <person name="Fujiyama A."/>
            <person name="Inagaki F."/>
            <person name="Takami H."/>
        </authorList>
    </citation>
    <scope>NUCLEOTIDE SEQUENCE</scope>
    <source>
        <strain evidence="10">Expedition CK06-06</strain>
    </source>
</reference>
<evidence type="ECO:0000313" key="10">
    <source>
        <dbReference type="EMBL" id="GAH27508.1"/>
    </source>
</evidence>
<dbReference type="InterPro" id="IPR036397">
    <property type="entry name" value="RNaseH_sf"/>
</dbReference>
<dbReference type="Pfam" id="PF03175">
    <property type="entry name" value="DNA_pol_B_2"/>
    <property type="match status" value="1"/>
</dbReference>
<proteinExistence type="inferred from homology"/>
<accession>X1G3D0</accession>
<dbReference type="AlphaFoldDB" id="X1G3D0"/>
<evidence type="ECO:0000256" key="6">
    <source>
        <dbReference type="ARBA" id="ARBA00022932"/>
    </source>
</evidence>
<dbReference type="InterPro" id="IPR043502">
    <property type="entry name" value="DNA/RNA_pol_sf"/>
</dbReference>
<dbReference type="SUPFAM" id="SSF53098">
    <property type="entry name" value="Ribonuclease H-like"/>
    <property type="match status" value="1"/>
</dbReference>
<dbReference type="InterPro" id="IPR012337">
    <property type="entry name" value="RNaseH-like_sf"/>
</dbReference>
<evidence type="ECO:0000256" key="3">
    <source>
        <dbReference type="ARBA" id="ARBA00022679"/>
    </source>
</evidence>
<gene>
    <name evidence="10" type="ORF">S03H2_00580</name>
</gene>
<dbReference type="EC" id="2.7.7.7" evidence="2"/>
<evidence type="ECO:0000256" key="7">
    <source>
        <dbReference type="ARBA" id="ARBA00023125"/>
    </source>
</evidence>
<feature type="domain" description="DNA-directed DNA polymerase family B mitochondria/virus" evidence="9">
    <location>
        <begin position="173"/>
        <end position="410"/>
    </location>
</feature>
<evidence type="ECO:0000256" key="4">
    <source>
        <dbReference type="ARBA" id="ARBA00022695"/>
    </source>
</evidence>
<dbReference type="GO" id="GO:0003887">
    <property type="term" value="F:DNA-directed DNA polymerase activity"/>
    <property type="evidence" value="ECO:0007669"/>
    <property type="project" value="UniProtKB-KW"/>
</dbReference>
<evidence type="ECO:0000256" key="2">
    <source>
        <dbReference type="ARBA" id="ARBA00012417"/>
    </source>
</evidence>
<dbReference type="SUPFAM" id="SSF56672">
    <property type="entry name" value="DNA/RNA polymerases"/>
    <property type="match status" value="1"/>
</dbReference>
<keyword evidence="5" id="KW-0235">DNA replication</keyword>
<dbReference type="GO" id="GO:0000166">
    <property type="term" value="F:nucleotide binding"/>
    <property type="evidence" value="ECO:0007669"/>
    <property type="project" value="InterPro"/>
</dbReference>
<comment type="catalytic activity">
    <reaction evidence="8">
        <text>DNA(n) + a 2'-deoxyribonucleoside 5'-triphosphate = DNA(n+1) + diphosphate</text>
        <dbReference type="Rhea" id="RHEA:22508"/>
        <dbReference type="Rhea" id="RHEA-COMP:17339"/>
        <dbReference type="Rhea" id="RHEA-COMP:17340"/>
        <dbReference type="ChEBI" id="CHEBI:33019"/>
        <dbReference type="ChEBI" id="CHEBI:61560"/>
        <dbReference type="ChEBI" id="CHEBI:173112"/>
        <dbReference type="EC" id="2.7.7.7"/>
    </reaction>
</comment>
<dbReference type="EMBL" id="BARU01000125">
    <property type="protein sequence ID" value="GAH27508.1"/>
    <property type="molecule type" value="Genomic_DNA"/>
</dbReference>
<protein>
    <recommendedName>
        <fullName evidence="2">DNA-directed DNA polymerase</fullName>
        <ecNumber evidence="2">2.7.7.7</ecNumber>
    </recommendedName>
</protein>